<dbReference type="PROSITE" id="PS50110">
    <property type="entry name" value="RESPONSE_REGULATORY"/>
    <property type="match status" value="1"/>
</dbReference>
<dbReference type="InterPro" id="IPR020449">
    <property type="entry name" value="Tscrpt_reg_AraC-type_HTH"/>
</dbReference>
<evidence type="ECO:0000256" key="1">
    <source>
        <dbReference type="ARBA" id="ARBA00023015"/>
    </source>
</evidence>
<dbReference type="Proteomes" id="UP001500880">
    <property type="component" value="Unassembled WGS sequence"/>
</dbReference>
<dbReference type="Pfam" id="PF00072">
    <property type="entry name" value="Response_reg"/>
    <property type="match status" value="1"/>
</dbReference>
<evidence type="ECO:0000256" key="2">
    <source>
        <dbReference type="ARBA" id="ARBA00023125"/>
    </source>
</evidence>
<dbReference type="PANTHER" id="PTHR43280:SF28">
    <property type="entry name" value="HTH-TYPE TRANSCRIPTIONAL ACTIVATOR RHAS"/>
    <property type="match status" value="1"/>
</dbReference>
<dbReference type="Gene3D" id="3.40.50.2300">
    <property type="match status" value="1"/>
</dbReference>
<dbReference type="PRINTS" id="PR00032">
    <property type="entry name" value="HTHARAC"/>
</dbReference>
<dbReference type="Gene3D" id="1.10.10.60">
    <property type="entry name" value="Homeodomain-like"/>
    <property type="match status" value="2"/>
</dbReference>
<evidence type="ECO:0000259" key="5">
    <source>
        <dbReference type="PROSITE" id="PS01124"/>
    </source>
</evidence>
<evidence type="ECO:0000259" key="6">
    <source>
        <dbReference type="PROSITE" id="PS50110"/>
    </source>
</evidence>
<sequence>MNVLVVDDEPLEIEQLSFLIKNKYPDWEIYTAEDAVEAKQIFKETKIPLSLIDIHLPGQSGLDLCEYIRKCEIKTSIVLITAYQDFSYAQKAIRLEVMDYLVKPVIESEFFQVIDHFLESNPDIETKSETINKVLDIVREDYNQKLQLPDIAKRVYVTPAYLSKKFTEEAGIHFTEYLNYYRIQKAKQFILKKPEWTLFEVAERVGFSSQNHFSNLFKKIEGMTPSQFKENKYD</sequence>
<dbReference type="InterPro" id="IPR011006">
    <property type="entry name" value="CheY-like_superfamily"/>
</dbReference>
<dbReference type="RefSeq" id="WP_343838242.1">
    <property type="nucleotide sequence ID" value="NZ_BAAADO010000002.1"/>
</dbReference>
<keyword evidence="8" id="KW-1185">Reference proteome</keyword>
<feature type="domain" description="HTH araC/xylS-type" evidence="5">
    <location>
        <begin position="132"/>
        <end position="231"/>
    </location>
</feature>
<evidence type="ECO:0000256" key="3">
    <source>
        <dbReference type="ARBA" id="ARBA00023163"/>
    </source>
</evidence>
<dbReference type="EMBL" id="BAAADO010000002">
    <property type="protein sequence ID" value="GAA0486368.1"/>
    <property type="molecule type" value="Genomic_DNA"/>
</dbReference>
<dbReference type="InterPro" id="IPR018060">
    <property type="entry name" value="HTH_AraC"/>
</dbReference>
<keyword evidence="4" id="KW-0597">Phosphoprotein</keyword>
<dbReference type="SMART" id="SM00342">
    <property type="entry name" value="HTH_ARAC"/>
    <property type="match status" value="1"/>
</dbReference>
<dbReference type="PROSITE" id="PS01124">
    <property type="entry name" value="HTH_ARAC_FAMILY_2"/>
    <property type="match status" value="1"/>
</dbReference>
<dbReference type="InterPro" id="IPR009057">
    <property type="entry name" value="Homeodomain-like_sf"/>
</dbReference>
<dbReference type="InterPro" id="IPR001789">
    <property type="entry name" value="Sig_transdc_resp-reg_receiver"/>
</dbReference>
<dbReference type="SUPFAM" id="SSF52172">
    <property type="entry name" value="CheY-like"/>
    <property type="match status" value="1"/>
</dbReference>
<organism evidence="7 8">
    <name type="scientific">Salinibacillus aidingensis</name>
    <dbReference type="NCBI Taxonomy" id="237684"/>
    <lineage>
        <taxon>Bacteria</taxon>
        <taxon>Bacillati</taxon>
        <taxon>Bacillota</taxon>
        <taxon>Bacilli</taxon>
        <taxon>Bacillales</taxon>
        <taxon>Bacillaceae</taxon>
        <taxon>Salinibacillus</taxon>
    </lineage>
</organism>
<evidence type="ECO:0000313" key="7">
    <source>
        <dbReference type="EMBL" id="GAA0486368.1"/>
    </source>
</evidence>
<name>A0ABN1AZ08_9BACI</name>
<proteinExistence type="predicted"/>
<feature type="domain" description="Response regulatory" evidence="6">
    <location>
        <begin position="2"/>
        <end position="118"/>
    </location>
</feature>
<dbReference type="PANTHER" id="PTHR43280">
    <property type="entry name" value="ARAC-FAMILY TRANSCRIPTIONAL REGULATOR"/>
    <property type="match status" value="1"/>
</dbReference>
<protein>
    <submittedName>
        <fullName evidence="7">Response regulator</fullName>
    </submittedName>
</protein>
<comment type="caution">
    <text evidence="7">The sequence shown here is derived from an EMBL/GenBank/DDBJ whole genome shotgun (WGS) entry which is preliminary data.</text>
</comment>
<reference evidence="7 8" key="1">
    <citation type="journal article" date="2019" name="Int. J. Syst. Evol. Microbiol.">
        <title>The Global Catalogue of Microorganisms (GCM) 10K type strain sequencing project: providing services to taxonomists for standard genome sequencing and annotation.</title>
        <authorList>
            <consortium name="The Broad Institute Genomics Platform"/>
            <consortium name="The Broad Institute Genome Sequencing Center for Infectious Disease"/>
            <person name="Wu L."/>
            <person name="Ma J."/>
        </authorList>
    </citation>
    <scope>NUCLEOTIDE SEQUENCE [LARGE SCALE GENOMIC DNA]</scope>
    <source>
        <strain evidence="7 8">JCM 12389</strain>
    </source>
</reference>
<dbReference type="PROSITE" id="PS00041">
    <property type="entry name" value="HTH_ARAC_FAMILY_1"/>
    <property type="match status" value="1"/>
</dbReference>
<accession>A0ABN1AZ08</accession>
<evidence type="ECO:0000256" key="4">
    <source>
        <dbReference type="PROSITE-ProRule" id="PRU00169"/>
    </source>
</evidence>
<dbReference type="Pfam" id="PF12833">
    <property type="entry name" value="HTH_18"/>
    <property type="match status" value="1"/>
</dbReference>
<dbReference type="InterPro" id="IPR018062">
    <property type="entry name" value="HTH_AraC-typ_CS"/>
</dbReference>
<dbReference type="CDD" id="cd17536">
    <property type="entry name" value="REC_YesN-like"/>
    <property type="match status" value="1"/>
</dbReference>
<feature type="modified residue" description="4-aspartylphosphate" evidence="4">
    <location>
        <position position="53"/>
    </location>
</feature>
<dbReference type="SUPFAM" id="SSF46689">
    <property type="entry name" value="Homeodomain-like"/>
    <property type="match status" value="2"/>
</dbReference>
<keyword evidence="2" id="KW-0238">DNA-binding</keyword>
<evidence type="ECO:0000313" key="8">
    <source>
        <dbReference type="Proteomes" id="UP001500880"/>
    </source>
</evidence>
<dbReference type="SMART" id="SM00448">
    <property type="entry name" value="REC"/>
    <property type="match status" value="1"/>
</dbReference>
<keyword evidence="3" id="KW-0804">Transcription</keyword>
<keyword evidence="1" id="KW-0805">Transcription regulation</keyword>
<gene>
    <name evidence="7" type="ORF">GCM10008986_09690</name>
</gene>